<gene>
    <name evidence="2" type="ORF">NAES01612_LOCUS8365</name>
</gene>
<evidence type="ECO:0000313" key="2">
    <source>
        <dbReference type="EMBL" id="CAE2299024.1"/>
    </source>
</evidence>
<dbReference type="AlphaFoldDB" id="A0A7S4NPD6"/>
<organism evidence="2">
    <name type="scientific">Paramoeba aestuarina</name>
    <dbReference type="NCBI Taxonomy" id="180227"/>
    <lineage>
        <taxon>Eukaryota</taxon>
        <taxon>Amoebozoa</taxon>
        <taxon>Discosea</taxon>
        <taxon>Flabellinia</taxon>
        <taxon>Dactylopodida</taxon>
        <taxon>Paramoebidae</taxon>
        <taxon>Paramoeba</taxon>
    </lineage>
</organism>
<proteinExistence type="predicted"/>
<evidence type="ECO:0000256" key="1">
    <source>
        <dbReference type="SAM" id="MobiDB-lite"/>
    </source>
</evidence>
<feature type="region of interest" description="Disordered" evidence="1">
    <location>
        <begin position="35"/>
        <end position="99"/>
    </location>
</feature>
<reference evidence="2" key="1">
    <citation type="submission" date="2021-01" db="EMBL/GenBank/DDBJ databases">
        <authorList>
            <person name="Corre E."/>
            <person name="Pelletier E."/>
            <person name="Niang G."/>
            <person name="Scheremetjew M."/>
            <person name="Finn R."/>
            <person name="Kale V."/>
            <person name="Holt S."/>
            <person name="Cochrane G."/>
            <person name="Meng A."/>
            <person name="Brown T."/>
            <person name="Cohen L."/>
        </authorList>
    </citation>
    <scope>NUCLEOTIDE SEQUENCE</scope>
    <source>
        <strain evidence="2">SoJaBio B1-5/56/2</strain>
    </source>
</reference>
<protein>
    <submittedName>
        <fullName evidence="2">Uncharacterized protein</fullName>
    </submittedName>
</protein>
<name>A0A7S4NPD6_9EUKA</name>
<sequence>MKGDIFQFDLFTFALIAHFPKEREEEGVRKKELKGWGDRVTHSQQRRGTDPAGNHRQHTGWVGGQVGDERILHPASPGRSEWVGGKKRRGTMDPNIQRDFVKNPHCNAITSVVVVPGENNHNKKRVWISSLDKSFSLWGVT</sequence>
<dbReference type="EMBL" id="HBKR01012620">
    <property type="protein sequence ID" value="CAE2299024.1"/>
    <property type="molecule type" value="Transcribed_RNA"/>
</dbReference>
<accession>A0A7S4NPD6</accession>